<comment type="caution">
    <text evidence="1">The sequence shown here is derived from an EMBL/GenBank/DDBJ whole genome shotgun (WGS) entry which is preliminary data.</text>
</comment>
<dbReference type="EMBL" id="JAYRBN010000116">
    <property type="protein sequence ID" value="KAL2721947.1"/>
    <property type="molecule type" value="Genomic_DNA"/>
</dbReference>
<keyword evidence="2" id="KW-1185">Reference proteome</keyword>
<dbReference type="Proteomes" id="UP001607303">
    <property type="component" value="Unassembled WGS sequence"/>
</dbReference>
<accession>A0ABD2AMV4</accession>
<evidence type="ECO:0000313" key="2">
    <source>
        <dbReference type="Proteomes" id="UP001607303"/>
    </source>
</evidence>
<sequence>MASDGLSQQKDLLQAHFSFREPFGTSYESRIFSHPFHSSFETRISARMTRKKAGLTERYEKRKVSVLGEESRKGDLLLNSPNCPRKILGERRILVGASTNLHEL</sequence>
<organism evidence="1 2">
    <name type="scientific">Vespula maculifrons</name>
    <name type="common">Eastern yellow jacket</name>
    <name type="synonym">Wasp</name>
    <dbReference type="NCBI Taxonomy" id="7453"/>
    <lineage>
        <taxon>Eukaryota</taxon>
        <taxon>Metazoa</taxon>
        <taxon>Ecdysozoa</taxon>
        <taxon>Arthropoda</taxon>
        <taxon>Hexapoda</taxon>
        <taxon>Insecta</taxon>
        <taxon>Pterygota</taxon>
        <taxon>Neoptera</taxon>
        <taxon>Endopterygota</taxon>
        <taxon>Hymenoptera</taxon>
        <taxon>Apocrita</taxon>
        <taxon>Aculeata</taxon>
        <taxon>Vespoidea</taxon>
        <taxon>Vespidae</taxon>
        <taxon>Vespinae</taxon>
        <taxon>Vespula</taxon>
    </lineage>
</organism>
<gene>
    <name evidence="1" type="ORF">V1477_020767</name>
</gene>
<evidence type="ECO:0000313" key="1">
    <source>
        <dbReference type="EMBL" id="KAL2721947.1"/>
    </source>
</evidence>
<protein>
    <submittedName>
        <fullName evidence="1">Uncharacterized protein</fullName>
    </submittedName>
</protein>
<proteinExistence type="predicted"/>
<reference evidence="1 2" key="1">
    <citation type="journal article" date="2024" name="Ann. Entomol. Soc. Am.">
        <title>Genomic analyses of the southern and eastern yellowjacket wasps (Hymenoptera: Vespidae) reveal evolutionary signatures of social life.</title>
        <authorList>
            <person name="Catto M.A."/>
            <person name="Caine P.B."/>
            <person name="Orr S.E."/>
            <person name="Hunt B.G."/>
            <person name="Goodisman M.A.D."/>
        </authorList>
    </citation>
    <scope>NUCLEOTIDE SEQUENCE [LARGE SCALE GENOMIC DNA]</scope>
    <source>
        <strain evidence="1">232</strain>
        <tissue evidence="1">Head and thorax</tissue>
    </source>
</reference>
<dbReference type="AlphaFoldDB" id="A0ABD2AMV4"/>
<name>A0ABD2AMV4_VESMC</name>